<keyword evidence="3 7" id="KW-0548">Nucleotidyltransferase</keyword>
<dbReference type="Proteomes" id="UP000039865">
    <property type="component" value="Unassembled WGS sequence"/>
</dbReference>
<dbReference type="PANTHER" id="PTHR48446">
    <property type="entry name" value="DNA-DIRECTED RNA POLYMERASE SUBUNIT BETA' N-TERMINAL SECTION"/>
    <property type="match status" value="1"/>
</dbReference>
<organism evidence="9 10">
    <name type="scientific">Stylonychia lemnae</name>
    <name type="common">Ciliate</name>
    <dbReference type="NCBI Taxonomy" id="5949"/>
    <lineage>
        <taxon>Eukaryota</taxon>
        <taxon>Sar</taxon>
        <taxon>Alveolata</taxon>
        <taxon>Ciliophora</taxon>
        <taxon>Intramacronucleata</taxon>
        <taxon>Spirotrichea</taxon>
        <taxon>Stichotrichia</taxon>
        <taxon>Sporadotrichida</taxon>
        <taxon>Oxytrichidae</taxon>
        <taxon>Stylonychinae</taxon>
        <taxon>Stylonychia</taxon>
    </lineage>
</organism>
<keyword evidence="2 7" id="KW-0808">Transferase</keyword>
<dbReference type="InterPro" id="IPR006592">
    <property type="entry name" value="RNA_pol_N"/>
</dbReference>
<dbReference type="GO" id="GO:0006351">
    <property type="term" value="P:DNA-templated transcription"/>
    <property type="evidence" value="ECO:0007669"/>
    <property type="project" value="InterPro"/>
</dbReference>
<dbReference type="GO" id="GO:0005634">
    <property type="term" value="C:nucleus"/>
    <property type="evidence" value="ECO:0007669"/>
    <property type="project" value="UniProtKB-SubCell"/>
</dbReference>
<evidence type="ECO:0000313" key="10">
    <source>
        <dbReference type="Proteomes" id="UP000039865"/>
    </source>
</evidence>
<dbReference type="InterPro" id="IPR038120">
    <property type="entry name" value="Rpb1_funnel_sf"/>
</dbReference>
<keyword evidence="1 7" id="KW-0240">DNA-directed RNA polymerase</keyword>
<dbReference type="AlphaFoldDB" id="A0A078B5U0"/>
<proteinExistence type="inferred from homology"/>
<dbReference type="GO" id="GO:0003677">
    <property type="term" value="F:DNA binding"/>
    <property type="evidence" value="ECO:0007669"/>
    <property type="project" value="InterPro"/>
</dbReference>
<dbReference type="InterPro" id="IPR007080">
    <property type="entry name" value="RNA_pol_Rpb1_1"/>
</dbReference>
<dbReference type="PANTHER" id="PTHR48446:SF1">
    <property type="entry name" value="DNA-DIRECTED RNA POLYMERASE SUBUNIT BETA' N-TERMINAL SECTION"/>
    <property type="match status" value="1"/>
</dbReference>
<gene>
    <name evidence="9" type="primary">Contig6317.g6772</name>
    <name evidence="9" type="ORF">STYLEM_18933</name>
</gene>
<dbReference type="GO" id="GO:0003899">
    <property type="term" value="F:DNA-directed RNA polymerase activity"/>
    <property type="evidence" value="ECO:0007669"/>
    <property type="project" value="UniProtKB-EC"/>
</dbReference>
<accession>A0A078B5U0</accession>
<sequence>MKKVRFQDNLDSLDFSKNSDPVKKINIYSIDKLSQPQRGGPLYLRMGISERGYFKHSVNILQVVCKECSNVLKSRQDKFIKQVRSKTDPHQKLAIWKTIITKCKKVKKCPHCQAHNGNVKKMPNFPARIIHDKYKSLKGTDQDELIQDFAHVFTLNNNIESKDQRLRCRNLFMDQNLCNPIDLLITHIPAPLVPSRPSIAVSSSTTNEDDLNVKMAEIIQLNNLIKISIDEGKAPNKLTEDWILLQYTNAQYFNSETPGLPHYLLGNKQIRALSQRLKGKHGKTVISPVLNCGIDKVIIPIYIAKNLTFPERMNQYNIEKLRNLVRVVPYVHPENPVFTETQLQLIKLEQCLHELQGSMSVNEFMRICAYFWDANERFEIPPPTKQYISLNEITQDKENKCVQMMVGSFSKTLSLFQDICIFNYGMSIGISDITSFEVHIQEKQKILDAGYVNYEKLIDQYKKGNLVLKAGCNPEQTLESFLNGELSKIRDKAVEIFKSKLPKYNSF</sequence>
<dbReference type="OrthoDB" id="270392at2759"/>
<dbReference type="Gene3D" id="2.40.40.20">
    <property type="match status" value="1"/>
</dbReference>
<dbReference type="Pfam" id="PF04997">
    <property type="entry name" value="RNA_pol_Rpb1_1"/>
    <property type="match status" value="1"/>
</dbReference>
<dbReference type="EC" id="2.7.7.6" evidence="7"/>
<dbReference type="Gene3D" id="1.10.132.30">
    <property type="match status" value="1"/>
</dbReference>
<keyword evidence="5" id="KW-0862">Zinc</keyword>
<comment type="function">
    <text evidence="7">DNA-dependent RNA polymerase catalyzes the transcription of DNA into RNA using the four ribonucleoside triphosphates as substrates.</text>
</comment>
<comment type="catalytic activity">
    <reaction evidence="7">
        <text>RNA(n) + a ribonucleoside 5'-triphosphate = RNA(n+1) + diphosphate</text>
        <dbReference type="Rhea" id="RHEA:21248"/>
        <dbReference type="Rhea" id="RHEA-COMP:14527"/>
        <dbReference type="Rhea" id="RHEA-COMP:17342"/>
        <dbReference type="ChEBI" id="CHEBI:33019"/>
        <dbReference type="ChEBI" id="CHEBI:61557"/>
        <dbReference type="ChEBI" id="CHEBI:140395"/>
        <dbReference type="EC" id="2.7.7.6"/>
    </reaction>
</comment>
<dbReference type="EMBL" id="CCKQ01017880">
    <property type="protein sequence ID" value="CDW89794.1"/>
    <property type="molecule type" value="Genomic_DNA"/>
</dbReference>
<keyword evidence="4" id="KW-0479">Metal-binding</keyword>
<dbReference type="SUPFAM" id="SSF64484">
    <property type="entry name" value="beta and beta-prime subunits of DNA dependent RNA-polymerase"/>
    <property type="match status" value="1"/>
</dbReference>
<protein>
    <recommendedName>
        <fullName evidence="7">DNA-directed RNA polymerase subunit</fullName>
        <ecNumber evidence="7">2.7.7.6</ecNumber>
    </recommendedName>
</protein>
<dbReference type="GO" id="GO:0000428">
    <property type="term" value="C:DNA-directed RNA polymerase complex"/>
    <property type="evidence" value="ECO:0007669"/>
    <property type="project" value="UniProtKB-KW"/>
</dbReference>
<keyword evidence="10" id="KW-1185">Reference proteome</keyword>
<dbReference type="InParanoid" id="A0A078B5U0"/>
<evidence type="ECO:0000256" key="3">
    <source>
        <dbReference type="ARBA" id="ARBA00022695"/>
    </source>
</evidence>
<evidence type="ECO:0000256" key="1">
    <source>
        <dbReference type="ARBA" id="ARBA00022478"/>
    </source>
</evidence>
<keyword evidence="6 7" id="KW-0804">Transcription</keyword>
<evidence type="ECO:0000259" key="8">
    <source>
        <dbReference type="SMART" id="SM00663"/>
    </source>
</evidence>
<evidence type="ECO:0000256" key="2">
    <source>
        <dbReference type="ARBA" id="ARBA00022679"/>
    </source>
</evidence>
<comment type="similarity">
    <text evidence="7">Belongs to the RNA polymerase beta' chain family.</text>
</comment>
<feature type="domain" description="RNA polymerase N-terminal" evidence="8">
    <location>
        <begin position="181"/>
        <end position="412"/>
    </location>
</feature>
<evidence type="ECO:0000256" key="5">
    <source>
        <dbReference type="ARBA" id="ARBA00022833"/>
    </source>
</evidence>
<evidence type="ECO:0000256" key="4">
    <source>
        <dbReference type="ARBA" id="ARBA00022723"/>
    </source>
</evidence>
<dbReference type="GO" id="GO:0046872">
    <property type="term" value="F:metal ion binding"/>
    <property type="evidence" value="ECO:0007669"/>
    <property type="project" value="UniProtKB-KW"/>
</dbReference>
<name>A0A078B5U0_STYLE</name>
<dbReference type="Gene3D" id="3.30.1490.180">
    <property type="entry name" value="RNA polymerase ii"/>
    <property type="match status" value="1"/>
</dbReference>
<dbReference type="SMART" id="SM00663">
    <property type="entry name" value="RPOLA_N"/>
    <property type="match status" value="1"/>
</dbReference>
<reference evidence="9 10" key="1">
    <citation type="submission" date="2014-06" db="EMBL/GenBank/DDBJ databases">
        <authorList>
            <person name="Swart Estienne"/>
        </authorList>
    </citation>
    <scope>NUCLEOTIDE SEQUENCE [LARGE SCALE GENOMIC DNA]</scope>
    <source>
        <strain evidence="9 10">130c</strain>
    </source>
</reference>
<evidence type="ECO:0000313" key="9">
    <source>
        <dbReference type="EMBL" id="CDW89794.1"/>
    </source>
</evidence>
<evidence type="ECO:0000256" key="7">
    <source>
        <dbReference type="RuleBase" id="RU004279"/>
    </source>
</evidence>
<evidence type="ECO:0000256" key="6">
    <source>
        <dbReference type="ARBA" id="ARBA00023163"/>
    </source>
</evidence>
<dbReference type="InterPro" id="IPR015700">
    <property type="entry name" value="RPC1"/>
</dbReference>